<evidence type="ECO:0000313" key="3">
    <source>
        <dbReference type="Proteomes" id="UP000199659"/>
    </source>
</evidence>
<evidence type="ECO:0000313" key="2">
    <source>
        <dbReference type="EMBL" id="SFR69723.1"/>
    </source>
</evidence>
<dbReference type="EMBL" id="FOYZ01000003">
    <property type="protein sequence ID" value="SFR69723.1"/>
    <property type="molecule type" value="Genomic_DNA"/>
</dbReference>
<protein>
    <recommendedName>
        <fullName evidence="4">DNA-binding protein</fullName>
    </recommendedName>
</protein>
<dbReference type="PANTHER" id="PTHR12969">
    <property type="entry name" value="NGD5/OSM-6/IFT52"/>
    <property type="match status" value="1"/>
</dbReference>
<dbReference type="Proteomes" id="UP000199659">
    <property type="component" value="Unassembled WGS sequence"/>
</dbReference>
<dbReference type="RefSeq" id="WP_092559722.1">
    <property type="nucleotide sequence ID" value="NZ_FOYZ01000003.1"/>
</dbReference>
<feature type="signal peptide" evidence="1">
    <location>
        <begin position="1"/>
        <end position="24"/>
    </location>
</feature>
<organism evidence="2 3">
    <name type="scientific">Anaeromicropila populeti</name>
    <dbReference type="NCBI Taxonomy" id="37658"/>
    <lineage>
        <taxon>Bacteria</taxon>
        <taxon>Bacillati</taxon>
        <taxon>Bacillota</taxon>
        <taxon>Clostridia</taxon>
        <taxon>Lachnospirales</taxon>
        <taxon>Lachnospiraceae</taxon>
        <taxon>Anaeromicropila</taxon>
    </lineage>
</organism>
<reference evidence="2 3" key="1">
    <citation type="submission" date="2016-10" db="EMBL/GenBank/DDBJ databases">
        <authorList>
            <person name="de Groot N.N."/>
        </authorList>
    </citation>
    <scope>NUCLEOTIDE SEQUENCE [LARGE SCALE GENOMIC DNA]</scope>
    <source>
        <strain evidence="2 3">743A</strain>
    </source>
</reference>
<dbReference type="InterPro" id="IPR029062">
    <property type="entry name" value="Class_I_gatase-like"/>
</dbReference>
<dbReference type="SUPFAM" id="SSF52317">
    <property type="entry name" value="Class I glutamine amidotransferase-like"/>
    <property type="match status" value="1"/>
</dbReference>
<proteinExistence type="predicted"/>
<keyword evidence="1" id="KW-0732">Signal</keyword>
<keyword evidence="3" id="KW-1185">Reference proteome</keyword>
<sequence length="523" mass="56114">MKKRNHFKRIFIAMLLVFTFGVCSQDYFVQVKAENYADAAPEIQPASANGLKILFDNTHAQTAGAADWVIDGAFSDYANGLANEGYYIKELRKNSAITYSDLSGYDVFVIPEANIPFKATEQAAILQYVENGGSVFFISDHYNADRNKNRWDASEVFNGYRRGAYSNPTQGMSTAEAASAAMSGVVSSDWLAANFGVRFRYNALGNIDATNIVASSQCFGITQNIDTVAMHAGSTIAIINPAVAKGIVYLPNNLTTSNKWSSAVDQGVYNNGGVAEGAYVAIAKKGLGKAAFIGDSSAVEDATPKYKKEETGGTKTTYDGYEEDDDAALLLQLTDWLAEKESYTSFSQTSISLDTATALYSFETPSLSTEPATEPWASPSASYKWYDTTTFAAGSYGYTTTSGGGTGTVGDTTYSFGVPTQIIAGQELPLTIYFSNLTPNTTYTNYKVGAYTTGGTQVGMFKEVNGRWPSTYGYSSTFSITTDSSGNATKSLVFKIKSGVSGTANMRLKKGSTNVFTDTITIG</sequence>
<dbReference type="OrthoDB" id="9801679at2"/>
<accession>A0A1I6ISM7</accession>
<dbReference type="PANTHER" id="PTHR12969:SF7">
    <property type="entry name" value="INTRAFLAGELLAR TRANSPORT PROTEIN 52 HOMOLOG"/>
    <property type="match status" value="1"/>
</dbReference>
<dbReference type="CDD" id="cd03143">
    <property type="entry name" value="A4_beta-galactosidase_middle_domain"/>
    <property type="match status" value="1"/>
</dbReference>
<evidence type="ECO:0008006" key="4">
    <source>
        <dbReference type="Google" id="ProtNLM"/>
    </source>
</evidence>
<feature type="chain" id="PRO_5038872607" description="DNA-binding protein" evidence="1">
    <location>
        <begin position="25"/>
        <end position="523"/>
    </location>
</feature>
<dbReference type="STRING" id="37658.SAMN05661086_01136"/>
<evidence type="ECO:0000256" key="1">
    <source>
        <dbReference type="SAM" id="SignalP"/>
    </source>
</evidence>
<dbReference type="InterPro" id="IPR039975">
    <property type="entry name" value="IFT52"/>
</dbReference>
<name>A0A1I6ISM7_9FIRM</name>
<dbReference type="AlphaFoldDB" id="A0A1I6ISM7"/>
<gene>
    <name evidence="2" type="ORF">SAMN05661086_01136</name>
</gene>